<dbReference type="InterPro" id="IPR007396">
    <property type="entry name" value="TR_PAI2-type"/>
</dbReference>
<protein>
    <submittedName>
        <fullName evidence="1">FMN-binding negative transcriptional regulator</fullName>
    </submittedName>
</protein>
<dbReference type="Proteomes" id="UP001160625">
    <property type="component" value="Unassembled WGS sequence"/>
</dbReference>
<name>A0ABT6MY34_9SPHN</name>
<proteinExistence type="predicted"/>
<dbReference type="PANTHER" id="PTHR35802:SF1">
    <property type="entry name" value="PROTEASE SYNTHASE AND SPORULATION PROTEIN PAI 2"/>
    <property type="match status" value="1"/>
</dbReference>
<dbReference type="EMBL" id="JARYGZ010000001">
    <property type="protein sequence ID" value="MDH7637723.1"/>
    <property type="molecule type" value="Genomic_DNA"/>
</dbReference>
<dbReference type="InterPro" id="IPR012349">
    <property type="entry name" value="Split_barrel_FMN-bd"/>
</dbReference>
<dbReference type="RefSeq" id="WP_281043065.1">
    <property type="nucleotide sequence ID" value="NZ_JARYGZ010000001.1"/>
</dbReference>
<accession>A0ABT6MY34</accession>
<gene>
    <name evidence="1" type="ORF">QGN17_03170</name>
</gene>
<dbReference type="PANTHER" id="PTHR35802">
    <property type="entry name" value="PROTEASE SYNTHASE AND SPORULATION PROTEIN PAI 2"/>
    <property type="match status" value="1"/>
</dbReference>
<sequence>MADLFERFEPVDARDFIAEYPLAWLLATGGQANEAAQLPLLGEYGADDDLVSLLGHIPRRHPLVPALEARPAGLVLFQGPQAYISPNQAGIRNWAPTWNFMQLSIEVEIEFLPGTTGAALSALVHQMEKRRPNPWNAGELGDRYDVLEQRVIAFRAQVKRLVGRFKLGQDEQPDVRASIIRSLDDRPLASWMRRFEDRDGGVS</sequence>
<reference evidence="1" key="1">
    <citation type="submission" date="2023-04" db="EMBL/GenBank/DDBJ databases">
        <title>Sphingomonas sp. MAHUQ-71 isolated from rice field.</title>
        <authorList>
            <person name="Huq M.A."/>
        </authorList>
    </citation>
    <scope>NUCLEOTIDE SEQUENCE</scope>
    <source>
        <strain evidence="1">MAHUQ-71</strain>
    </source>
</reference>
<dbReference type="Gene3D" id="2.30.110.10">
    <property type="entry name" value="Electron Transport, Fmn-binding Protein, Chain A"/>
    <property type="match status" value="1"/>
</dbReference>
<dbReference type="Pfam" id="PF04299">
    <property type="entry name" value="FMN_bind_2"/>
    <property type="match status" value="1"/>
</dbReference>
<evidence type="ECO:0000313" key="2">
    <source>
        <dbReference type="Proteomes" id="UP001160625"/>
    </source>
</evidence>
<keyword evidence="2" id="KW-1185">Reference proteome</keyword>
<organism evidence="1 2">
    <name type="scientific">Sphingomonas oryzagri</name>
    <dbReference type="NCBI Taxonomy" id="3042314"/>
    <lineage>
        <taxon>Bacteria</taxon>
        <taxon>Pseudomonadati</taxon>
        <taxon>Pseudomonadota</taxon>
        <taxon>Alphaproteobacteria</taxon>
        <taxon>Sphingomonadales</taxon>
        <taxon>Sphingomonadaceae</taxon>
        <taxon>Sphingomonas</taxon>
    </lineage>
</organism>
<dbReference type="SUPFAM" id="SSF50475">
    <property type="entry name" value="FMN-binding split barrel"/>
    <property type="match status" value="1"/>
</dbReference>
<comment type="caution">
    <text evidence="1">The sequence shown here is derived from an EMBL/GenBank/DDBJ whole genome shotgun (WGS) entry which is preliminary data.</text>
</comment>
<evidence type="ECO:0000313" key="1">
    <source>
        <dbReference type="EMBL" id="MDH7637723.1"/>
    </source>
</evidence>